<gene>
    <name evidence="17" type="ORF">SAMN04489714_1032</name>
</gene>
<reference evidence="17 18" key="1">
    <citation type="submission" date="2016-10" db="EMBL/GenBank/DDBJ databases">
        <authorList>
            <person name="Varghese N."/>
            <person name="Submissions S."/>
        </authorList>
    </citation>
    <scope>NUCLEOTIDE SEQUENCE [LARGE SCALE GENOMIC DNA]</scope>
    <source>
        <strain evidence="17 18">DSM 9169</strain>
    </source>
</reference>
<evidence type="ECO:0000259" key="16">
    <source>
        <dbReference type="Pfam" id="PF04715"/>
    </source>
</evidence>
<evidence type="ECO:0000256" key="14">
    <source>
        <dbReference type="ARBA" id="ARBA00047683"/>
    </source>
</evidence>
<sequence length="517" mass="56077">MTRHATDLPLGQIWPSREEFHELAANRRLIPVARKVLAPDITPVGLYRHLCGSKPGTYLFESAEHDGRWGRWSFIGVDSASSVITRDGVTSWQEVCPGGAMETGSFREVMHSALEVLRADPIEGLPPLTGAFVGSIGWAMAREWEPSITMSAPREMDVPDASLILARDVAAIDHSDGSLWLVSNAWNMDGTDERVDWAYDEACRRVGDMCHRLESSMNPAVWVSVSPSSDDLAIQHRTPQDDFEQSVRDAKEAIGRGDAFQIVLSQRMDVSTQADALDVYSVLRTLNPSPYLYLLRLPDGVGGDFDVVGSSPETLVRTQGQRVWTYPIAGSRPRGANGSEDHDLAVDLLKDPKELAEHAMLVDLARNDLSRVCRPESVEVSTLMEIKRYSHIQHISSTVTGIVNEGVDALDCLVATFPAGTLSGAPKTRAIQLIDELEPCARGVYGGVVGYFDLGGDTDFAIAIRTACLKDGRASVQAGAGIVADSVEHTEYVETHNKAAAALASVLTAAKLTGDLD</sequence>
<dbReference type="EC" id="4.1.3.27" evidence="5"/>
<comment type="cofactor">
    <cofactor evidence="1">
        <name>Mg(2+)</name>
        <dbReference type="ChEBI" id="CHEBI:18420"/>
    </cofactor>
</comment>
<dbReference type="Pfam" id="PF04715">
    <property type="entry name" value="Anth_synt_I_N"/>
    <property type="match status" value="1"/>
</dbReference>
<evidence type="ECO:0000313" key="17">
    <source>
        <dbReference type="EMBL" id="SDT93480.1"/>
    </source>
</evidence>
<dbReference type="SUPFAM" id="SSF56322">
    <property type="entry name" value="ADC synthase"/>
    <property type="match status" value="1"/>
</dbReference>
<proteinExistence type="inferred from homology"/>
<evidence type="ECO:0000259" key="15">
    <source>
        <dbReference type="Pfam" id="PF00425"/>
    </source>
</evidence>
<keyword evidence="10" id="KW-0460">Magnesium</keyword>
<dbReference type="PANTHER" id="PTHR11236">
    <property type="entry name" value="AMINOBENZOATE/ANTHRANILATE SYNTHASE"/>
    <property type="match status" value="1"/>
</dbReference>
<keyword evidence="7" id="KW-0028">Amino-acid biosynthesis</keyword>
<protein>
    <recommendedName>
        <fullName evidence="6">Anthranilate synthase component 1</fullName>
        <ecNumber evidence="5">4.1.3.27</ecNumber>
    </recommendedName>
</protein>
<feature type="domain" description="Chorismate-utilising enzyme C-terminal" evidence="15">
    <location>
        <begin position="240"/>
        <end position="498"/>
    </location>
</feature>
<dbReference type="InterPro" id="IPR015890">
    <property type="entry name" value="Chorismate_C"/>
</dbReference>
<keyword evidence="11" id="KW-0057">Aromatic amino acid biosynthesis</keyword>
<comment type="similarity">
    <text evidence="3">Belongs to the anthranilate synthase component I family.</text>
</comment>
<name>A0ABY0V793_9ACTO</name>
<evidence type="ECO:0000256" key="9">
    <source>
        <dbReference type="ARBA" id="ARBA00022822"/>
    </source>
</evidence>
<comment type="subunit">
    <text evidence="4">Heterotetramer consisting of two non-identical subunits: a beta subunit (TrpG) and a large alpha subunit (TrpE).</text>
</comment>
<dbReference type="EMBL" id="LT629792">
    <property type="protein sequence ID" value="SDT93480.1"/>
    <property type="molecule type" value="Genomic_DNA"/>
</dbReference>
<evidence type="ECO:0000256" key="8">
    <source>
        <dbReference type="ARBA" id="ARBA00022723"/>
    </source>
</evidence>
<evidence type="ECO:0000256" key="11">
    <source>
        <dbReference type="ARBA" id="ARBA00023141"/>
    </source>
</evidence>
<evidence type="ECO:0000256" key="6">
    <source>
        <dbReference type="ARBA" id="ARBA00020653"/>
    </source>
</evidence>
<dbReference type="PANTHER" id="PTHR11236:SF46">
    <property type="entry name" value="ANTHRANILATE SYNTHASE COMPONENT 1"/>
    <property type="match status" value="1"/>
</dbReference>
<dbReference type="Gene3D" id="3.60.120.10">
    <property type="entry name" value="Anthranilate synthase"/>
    <property type="match status" value="1"/>
</dbReference>
<comment type="catalytic activity">
    <reaction evidence="14">
        <text>chorismate + L-glutamine = anthranilate + pyruvate + L-glutamate + H(+)</text>
        <dbReference type="Rhea" id="RHEA:21732"/>
        <dbReference type="ChEBI" id="CHEBI:15361"/>
        <dbReference type="ChEBI" id="CHEBI:15378"/>
        <dbReference type="ChEBI" id="CHEBI:16567"/>
        <dbReference type="ChEBI" id="CHEBI:29748"/>
        <dbReference type="ChEBI" id="CHEBI:29985"/>
        <dbReference type="ChEBI" id="CHEBI:58359"/>
        <dbReference type="EC" id="4.1.3.27"/>
    </reaction>
</comment>
<keyword evidence="9" id="KW-0822">Tryptophan biosynthesis</keyword>
<evidence type="ECO:0000256" key="4">
    <source>
        <dbReference type="ARBA" id="ARBA00011575"/>
    </source>
</evidence>
<dbReference type="InterPro" id="IPR019999">
    <property type="entry name" value="Anth_synth_I-like"/>
</dbReference>
<comment type="pathway">
    <text evidence="2">Amino-acid biosynthesis; L-tryptophan biosynthesis; L-tryptophan from chorismate: step 1/5.</text>
</comment>
<comment type="function">
    <text evidence="13">Part of a heterotetrameric complex that catalyzes the two-step biosynthesis of anthranilate, an intermediate in the biosynthesis of L-tryptophan. In the first step, the glutamine-binding beta subunit (TrpG) of anthranilate synthase (AS) provides the glutamine amidotransferase activity which generates ammonia as a substrate that, along with chorismate, is used in the second step, catalyzed by the large alpha subunit of AS (TrpE) to produce anthranilate. In the absence of TrpG, TrpE can synthesize anthranilate directly from chorismate and high concentrations of ammonia.</text>
</comment>
<evidence type="ECO:0000256" key="3">
    <source>
        <dbReference type="ARBA" id="ARBA00009562"/>
    </source>
</evidence>
<evidence type="ECO:0000256" key="1">
    <source>
        <dbReference type="ARBA" id="ARBA00001946"/>
    </source>
</evidence>
<dbReference type="PRINTS" id="PR00095">
    <property type="entry name" value="ANTSNTHASEI"/>
</dbReference>
<evidence type="ECO:0000313" key="18">
    <source>
        <dbReference type="Proteomes" id="UP000198976"/>
    </source>
</evidence>
<keyword evidence="18" id="KW-1185">Reference proteome</keyword>
<evidence type="ECO:0000256" key="13">
    <source>
        <dbReference type="ARBA" id="ARBA00025634"/>
    </source>
</evidence>
<dbReference type="Pfam" id="PF00425">
    <property type="entry name" value="Chorismate_bind"/>
    <property type="match status" value="1"/>
</dbReference>
<dbReference type="Proteomes" id="UP000198976">
    <property type="component" value="Chromosome I"/>
</dbReference>
<evidence type="ECO:0000256" key="7">
    <source>
        <dbReference type="ARBA" id="ARBA00022605"/>
    </source>
</evidence>
<keyword evidence="8" id="KW-0479">Metal-binding</keyword>
<evidence type="ECO:0000256" key="5">
    <source>
        <dbReference type="ARBA" id="ARBA00012266"/>
    </source>
</evidence>
<evidence type="ECO:0000256" key="10">
    <source>
        <dbReference type="ARBA" id="ARBA00022842"/>
    </source>
</evidence>
<evidence type="ECO:0000256" key="12">
    <source>
        <dbReference type="ARBA" id="ARBA00023239"/>
    </source>
</evidence>
<organism evidence="17 18">
    <name type="scientific">Schaalia radingae</name>
    <dbReference type="NCBI Taxonomy" id="131110"/>
    <lineage>
        <taxon>Bacteria</taxon>
        <taxon>Bacillati</taxon>
        <taxon>Actinomycetota</taxon>
        <taxon>Actinomycetes</taxon>
        <taxon>Actinomycetales</taxon>
        <taxon>Actinomycetaceae</taxon>
        <taxon>Schaalia</taxon>
    </lineage>
</organism>
<accession>A0ABY0V793</accession>
<keyword evidence="12" id="KW-0456">Lyase</keyword>
<evidence type="ECO:0000256" key="2">
    <source>
        <dbReference type="ARBA" id="ARBA00004873"/>
    </source>
</evidence>
<dbReference type="InterPro" id="IPR006805">
    <property type="entry name" value="Anth_synth_I_N"/>
</dbReference>
<dbReference type="RefSeq" id="WP_092648552.1">
    <property type="nucleotide sequence ID" value="NZ_LT629792.1"/>
</dbReference>
<feature type="domain" description="Anthranilate synthase component I N-terminal" evidence="16">
    <location>
        <begin position="40"/>
        <end position="180"/>
    </location>
</feature>
<dbReference type="InterPro" id="IPR005801">
    <property type="entry name" value="ADC_synthase"/>
</dbReference>